<sequence length="218" mass="25125">MVALYSMINDSVHIKRRGLMLVLSSPSGAGKTSISRRLLELNPDLRLSISMTTRPQRPGETEGKDYFFVSDEEFKRHCDGGSFLEYARVFDHFYGTPRQPVEETLSQGNDILFDIDWQGTQSLSQSARGDLVTIFILPPSWQELERRLQSRAQDTKNIVQKRMAKARNEMSHWAEYDYVLINDDLDTTVHHVHSILTAERLKRSRQVDLDAFVKLLKP</sequence>
<dbReference type="HAMAP" id="MF_00328">
    <property type="entry name" value="Guanylate_kinase"/>
    <property type="match status" value="1"/>
</dbReference>
<evidence type="ECO:0000256" key="5">
    <source>
        <dbReference type="ARBA" id="ARBA00016296"/>
    </source>
</evidence>
<dbReference type="Gene3D" id="3.40.50.300">
    <property type="entry name" value="P-loop containing nucleotide triphosphate hydrolases"/>
    <property type="match status" value="1"/>
</dbReference>
<dbReference type="InterPro" id="IPR008144">
    <property type="entry name" value="Guanylate_kin-like_dom"/>
</dbReference>
<dbReference type="GO" id="GO:0004385">
    <property type="term" value="F:GMP kinase activity"/>
    <property type="evidence" value="ECO:0007669"/>
    <property type="project" value="UniProtKB-UniRule"/>
</dbReference>
<organism evidence="15 16">
    <name type="scientific">Caedimonas varicaedens</name>
    <dbReference type="NCBI Taxonomy" id="1629334"/>
    <lineage>
        <taxon>Bacteria</taxon>
        <taxon>Pseudomonadati</taxon>
        <taxon>Pseudomonadota</taxon>
        <taxon>Alphaproteobacteria</taxon>
        <taxon>Holosporales</taxon>
        <taxon>Caedimonadaceae</taxon>
        <taxon>Caedimonas</taxon>
    </lineage>
</organism>
<dbReference type="InterPro" id="IPR020590">
    <property type="entry name" value="Guanylate_kinase_CS"/>
</dbReference>
<comment type="function">
    <text evidence="1 13">Essential for recycling GMP and indirectly, cGMP.</text>
</comment>
<evidence type="ECO:0000313" key="15">
    <source>
        <dbReference type="EMBL" id="GAO97802.1"/>
    </source>
</evidence>
<dbReference type="Gene3D" id="3.30.63.10">
    <property type="entry name" value="Guanylate Kinase phosphate binding domain"/>
    <property type="match status" value="1"/>
</dbReference>
<keyword evidence="9 13" id="KW-0418">Kinase</keyword>
<dbReference type="FunFam" id="3.30.63.10:FF:000005">
    <property type="entry name" value="Guanylate kinase"/>
    <property type="match status" value="1"/>
</dbReference>
<dbReference type="PROSITE" id="PS50052">
    <property type="entry name" value="GUANYLATE_KINASE_2"/>
    <property type="match status" value="1"/>
</dbReference>
<evidence type="ECO:0000256" key="9">
    <source>
        <dbReference type="ARBA" id="ARBA00022777"/>
    </source>
</evidence>
<gene>
    <name evidence="13 15" type="primary">gmk</name>
    <name evidence="15" type="ORF">Cva_00442</name>
</gene>
<keyword evidence="8 13" id="KW-0547">Nucleotide-binding</keyword>
<evidence type="ECO:0000313" key="16">
    <source>
        <dbReference type="Proteomes" id="UP000036771"/>
    </source>
</evidence>
<evidence type="ECO:0000256" key="1">
    <source>
        <dbReference type="ARBA" id="ARBA00003531"/>
    </source>
</evidence>
<comment type="catalytic activity">
    <reaction evidence="12 13">
        <text>GMP + ATP = GDP + ADP</text>
        <dbReference type="Rhea" id="RHEA:20780"/>
        <dbReference type="ChEBI" id="CHEBI:30616"/>
        <dbReference type="ChEBI" id="CHEBI:58115"/>
        <dbReference type="ChEBI" id="CHEBI:58189"/>
        <dbReference type="ChEBI" id="CHEBI:456216"/>
        <dbReference type="EC" id="2.7.4.8"/>
    </reaction>
</comment>
<dbReference type="SUPFAM" id="SSF52540">
    <property type="entry name" value="P-loop containing nucleoside triphosphate hydrolases"/>
    <property type="match status" value="1"/>
</dbReference>
<evidence type="ECO:0000256" key="3">
    <source>
        <dbReference type="ARBA" id="ARBA00005790"/>
    </source>
</evidence>
<evidence type="ECO:0000256" key="10">
    <source>
        <dbReference type="ARBA" id="ARBA00022840"/>
    </source>
</evidence>
<evidence type="ECO:0000256" key="7">
    <source>
        <dbReference type="ARBA" id="ARBA00022679"/>
    </source>
</evidence>
<keyword evidence="10 13" id="KW-0067">ATP-binding</keyword>
<reference evidence="15 16" key="1">
    <citation type="submission" date="2015-03" db="EMBL/GenBank/DDBJ databases">
        <title>Caedibacter varicaedens, whole genome shotgun sequence.</title>
        <authorList>
            <person name="Suzuki H."/>
            <person name="Dapper A.L."/>
            <person name="Gibson A.K."/>
            <person name="Jackson C."/>
            <person name="Lee H."/>
            <person name="Pejaver V.R."/>
            <person name="Doak T."/>
            <person name="Lynch M."/>
        </authorList>
    </citation>
    <scope>NUCLEOTIDE SEQUENCE [LARGE SCALE GENOMIC DNA]</scope>
</reference>
<evidence type="ECO:0000256" key="13">
    <source>
        <dbReference type="HAMAP-Rule" id="MF_00328"/>
    </source>
</evidence>
<comment type="caution">
    <text evidence="15">The sequence shown here is derived from an EMBL/GenBank/DDBJ whole genome shotgun (WGS) entry which is preliminary data.</text>
</comment>
<comment type="similarity">
    <text evidence="3 13">Belongs to the guanylate kinase family.</text>
</comment>
<evidence type="ECO:0000256" key="6">
    <source>
        <dbReference type="ARBA" id="ARBA00022490"/>
    </source>
</evidence>
<dbReference type="AlphaFoldDB" id="A0A0K8MBG1"/>
<dbReference type="GO" id="GO:0005524">
    <property type="term" value="F:ATP binding"/>
    <property type="evidence" value="ECO:0007669"/>
    <property type="project" value="UniProtKB-UniRule"/>
</dbReference>
<evidence type="ECO:0000256" key="11">
    <source>
        <dbReference type="ARBA" id="ARBA00030128"/>
    </source>
</evidence>
<keyword evidence="16" id="KW-1185">Reference proteome</keyword>
<dbReference type="InterPro" id="IPR027417">
    <property type="entry name" value="P-loop_NTPase"/>
</dbReference>
<keyword evidence="6 13" id="KW-0963">Cytoplasm</keyword>
<evidence type="ECO:0000256" key="2">
    <source>
        <dbReference type="ARBA" id="ARBA00004496"/>
    </source>
</evidence>
<accession>A0A0K8MBG1</accession>
<protein>
    <recommendedName>
        <fullName evidence="5 13">Guanylate kinase</fullName>
        <ecNumber evidence="4 13">2.7.4.8</ecNumber>
    </recommendedName>
    <alternativeName>
        <fullName evidence="11 13">GMP kinase</fullName>
    </alternativeName>
</protein>
<dbReference type="PROSITE" id="PS00856">
    <property type="entry name" value="GUANYLATE_KINASE_1"/>
    <property type="match status" value="1"/>
</dbReference>
<dbReference type="SMART" id="SM00072">
    <property type="entry name" value="GuKc"/>
    <property type="match status" value="1"/>
</dbReference>
<dbReference type="InterPro" id="IPR008145">
    <property type="entry name" value="GK/Ca_channel_bsu"/>
</dbReference>
<evidence type="ECO:0000259" key="14">
    <source>
        <dbReference type="PROSITE" id="PS50052"/>
    </source>
</evidence>
<evidence type="ECO:0000256" key="8">
    <source>
        <dbReference type="ARBA" id="ARBA00022741"/>
    </source>
</evidence>
<dbReference type="GO" id="GO:0005829">
    <property type="term" value="C:cytosol"/>
    <property type="evidence" value="ECO:0007669"/>
    <property type="project" value="TreeGrafter"/>
</dbReference>
<dbReference type="PANTHER" id="PTHR23117">
    <property type="entry name" value="GUANYLATE KINASE-RELATED"/>
    <property type="match status" value="1"/>
</dbReference>
<feature type="domain" description="Guanylate kinase-like" evidence="14">
    <location>
        <begin position="18"/>
        <end position="197"/>
    </location>
</feature>
<feature type="binding site" evidence="13">
    <location>
        <begin position="25"/>
        <end position="32"/>
    </location>
    <ligand>
        <name>ATP</name>
        <dbReference type="ChEBI" id="CHEBI:30616"/>
    </ligand>
</feature>
<name>A0A0K8MBG1_9PROT</name>
<comment type="subcellular location">
    <subcellularLocation>
        <location evidence="2 13">Cytoplasm</location>
    </subcellularLocation>
</comment>
<dbReference type="EMBL" id="BBVC01000019">
    <property type="protein sequence ID" value="GAO97802.1"/>
    <property type="molecule type" value="Genomic_DNA"/>
</dbReference>
<proteinExistence type="inferred from homology"/>
<evidence type="ECO:0000256" key="12">
    <source>
        <dbReference type="ARBA" id="ARBA00048594"/>
    </source>
</evidence>
<dbReference type="PANTHER" id="PTHR23117:SF13">
    <property type="entry name" value="GUANYLATE KINASE"/>
    <property type="match status" value="1"/>
</dbReference>
<dbReference type="STRING" id="1629334.Cva_00442"/>
<dbReference type="NCBIfam" id="TIGR03263">
    <property type="entry name" value="guanyl_kin"/>
    <property type="match status" value="1"/>
</dbReference>
<dbReference type="CDD" id="cd00071">
    <property type="entry name" value="GMPK"/>
    <property type="match status" value="1"/>
</dbReference>
<dbReference type="EC" id="2.7.4.8" evidence="4 13"/>
<evidence type="ECO:0000256" key="4">
    <source>
        <dbReference type="ARBA" id="ARBA00012961"/>
    </source>
</evidence>
<dbReference type="InterPro" id="IPR017665">
    <property type="entry name" value="Guanylate_kinase"/>
</dbReference>
<dbReference type="Pfam" id="PF00625">
    <property type="entry name" value="Guanylate_kin"/>
    <property type="match status" value="1"/>
</dbReference>
<keyword evidence="7 13" id="KW-0808">Transferase</keyword>
<dbReference type="Proteomes" id="UP000036771">
    <property type="component" value="Unassembled WGS sequence"/>
</dbReference>